<dbReference type="Proteomes" id="UP001238603">
    <property type="component" value="Unassembled WGS sequence"/>
</dbReference>
<comment type="similarity">
    <text evidence="2">Belongs to the TamA family.</text>
</comment>
<keyword evidence="5" id="KW-0812">Transmembrane</keyword>
<keyword evidence="13" id="KW-1185">Reference proteome</keyword>
<dbReference type="Pfam" id="PF17243">
    <property type="entry name" value="POTRA_TamA_1"/>
    <property type="match status" value="1"/>
</dbReference>
<accession>A0ABT7LJH7</accession>
<reference evidence="12 13" key="1">
    <citation type="submission" date="2023-06" db="EMBL/GenBank/DDBJ databases">
        <title>Pelomonas sp. APW6 16S ribosomal RNA gene genome sequencing and assembly.</title>
        <authorList>
            <person name="Woo H."/>
        </authorList>
    </citation>
    <scope>NUCLEOTIDE SEQUENCE [LARGE SCALE GENOMIC DNA]</scope>
    <source>
        <strain evidence="12 13">APW6</strain>
    </source>
</reference>
<evidence type="ECO:0000256" key="2">
    <source>
        <dbReference type="ARBA" id="ARBA00010248"/>
    </source>
</evidence>
<dbReference type="PROSITE" id="PS51779">
    <property type="entry name" value="POTRA"/>
    <property type="match status" value="1"/>
</dbReference>
<evidence type="ECO:0000256" key="8">
    <source>
        <dbReference type="ARBA" id="ARBA00023237"/>
    </source>
</evidence>
<name>A0ABT7LJH7_9BURK</name>
<evidence type="ECO:0000256" key="9">
    <source>
        <dbReference type="ARBA" id="ARBA00033063"/>
    </source>
</evidence>
<evidence type="ECO:0000256" key="6">
    <source>
        <dbReference type="ARBA" id="ARBA00022729"/>
    </source>
</evidence>
<comment type="subcellular location">
    <subcellularLocation>
        <location evidence="1">Cell outer membrane</location>
    </subcellularLocation>
</comment>
<evidence type="ECO:0000256" key="10">
    <source>
        <dbReference type="ARBA" id="ARBA00093548"/>
    </source>
</evidence>
<dbReference type="InterPro" id="IPR035243">
    <property type="entry name" value="TamA_POTRA_Dom_1"/>
</dbReference>
<dbReference type="InterPro" id="IPR039910">
    <property type="entry name" value="D15-like"/>
</dbReference>
<keyword evidence="7" id="KW-0472">Membrane</keyword>
<evidence type="ECO:0000256" key="7">
    <source>
        <dbReference type="ARBA" id="ARBA00023136"/>
    </source>
</evidence>
<comment type="subunit">
    <text evidence="10">Interacts with TamB to form the translocation and assembly module (TAM).</text>
</comment>
<dbReference type="Pfam" id="PF07244">
    <property type="entry name" value="POTRA"/>
    <property type="match status" value="1"/>
</dbReference>
<keyword evidence="8" id="KW-0998">Cell outer membrane</keyword>
<organism evidence="12 13">
    <name type="scientific">Roseateles subflavus</name>
    <dbReference type="NCBI Taxonomy" id="3053353"/>
    <lineage>
        <taxon>Bacteria</taxon>
        <taxon>Pseudomonadati</taxon>
        <taxon>Pseudomonadota</taxon>
        <taxon>Betaproteobacteria</taxon>
        <taxon>Burkholderiales</taxon>
        <taxon>Sphaerotilaceae</taxon>
        <taxon>Roseateles</taxon>
    </lineage>
</organism>
<dbReference type="Gene3D" id="3.10.20.310">
    <property type="entry name" value="membrane protein fhac"/>
    <property type="match status" value="2"/>
</dbReference>
<proteinExistence type="inferred from homology"/>
<comment type="caution">
    <text evidence="12">The sequence shown here is derived from an EMBL/GenBank/DDBJ whole genome shotgun (WGS) entry which is preliminary data.</text>
</comment>
<protein>
    <recommendedName>
        <fullName evidence="3">Translocation and assembly module subunit TamA</fullName>
    </recommendedName>
    <alternativeName>
        <fullName evidence="9">Autotransporter assembly factor TamA</fullName>
    </alternativeName>
</protein>
<evidence type="ECO:0000256" key="5">
    <source>
        <dbReference type="ARBA" id="ARBA00022692"/>
    </source>
</evidence>
<dbReference type="InterPro" id="IPR034746">
    <property type="entry name" value="POTRA"/>
</dbReference>
<dbReference type="InterPro" id="IPR000184">
    <property type="entry name" value="Bac_surfAg_D15"/>
</dbReference>
<sequence length="629" mass="68595">MRTPTGRCRRLALGLCLALGLGLLGGCGSLQGLQEAMGAKARTQGAAAPRLKAAYRLDIRASGEVQELLARHLDLARFQQIAESDSLSPVELDRLAAVAPEQARALLETLGYFDAHVEVQRQANADHSQQDLTLIVDPGPRSVVGDLDLQFEGEIHAEPGQPDAARALAMQADLAQRWPLQKGRAFTQAAWSSAKSAVLGRARAQGYPLAHWSSTEAQVDTESRQVSLALRLDSGPLFRLGALQIEGLQHQSEDTVRRLAGYEPGEPYTEQALLDFQERLLRTQLFDGVTVDIQPESAQAAAVPVRVRVKEAPRQQATTGIGYSANNGYNASVEHLHRLPAGLPMRARSKVQLGQLLRKAELELSSHPQPDMQRNLGSLQWEQDLNNDKDIRTLSARVGRLREAGHDERLAYAEMLRSVERTGPGEALRSGAWSGNVQWTRRRLDSLLLPTDGYTAQLLLGAGRADNNAPDQDSGPFARARFKIEYFRPLPSGWYLSARTDLAQILGADRLGLPSKMLYLAGGDDSVRGYAYQSLGLVKDDSGTVSGGRKLWTGSLEIARPVMESVPMLWGAAFIDAGQVADRWQALRPVVGYGVGARLRSPVGALRLDLARAHETGKWRIHFSVGIAL</sequence>
<gene>
    <name evidence="12" type="ORF">QRD43_13945</name>
</gene>
<dbReference type="RefSeq" id="WP_285983071.1">
    <property type="nucleotide sequence ID" value="NZ_JASVDS010000003.1"/>
</dbReference>
<evidence type="ECO:0000313" key="12">
    <source>
        <dbReference type="EMBL" id="MDL5033013.1"/>
    </source>
</evidence>
<evidence type="ECO:0000259" key="11">
    <source>
        <dbReference type="PROSITE" id="PS51779"/>
    </source>
</evidence>
<keyword evidence="4" id="KW-1134">Transmembrane beta strand</keyword>
<evidence type="ECO:0000256" key="3">
    <source>
        <dbReference type="ARBA" id="ARBA00015419"/>
    </source>
</evidence>
<dbReference type="PANTHER" id="PTHR12815">
    <property type="entry name" value="SORTING AND ASSEMBLY MACHINERY SAMM50 PROTEIN FAMILY MEMBER"/>
    <property type="match status" value="1"/>
</dbReference>
<evidence type="ECO:0000256" key="4">
    <source>
        <dbReference type="ARBA" id="ARBA00022452"/>
    </source>
</evidence>
<dbReference type="PROSITE" id="PS51257">
    <property type="entry name" value="PROKAR_LIPOPROTEIN"/>
    <property type="match status" value="1"/>
</dbReference>
<dbReference type="EMBL" id="JASVDS010000003">
    <property type="protein sequence ID" value="MDL5033013.1"/>
    <property type="molecule type" value="Genomic_DNA"/>
</dbReference>
<dbReference type="Gene3D" id="2.40.160.50">
    <property type="entry name" value="membrane protein fhac: a member of the omp85/tpsb transporter family"/>
    <property type="match status" value="1"/>
</dbReference>
<evidence type="ECO:0000313" key="13">
    <source>
        <dbReference type="Proteomes" id="UP001238603"/>
    </source>
</evidence>
<dbReference type="InterPro" id="IPR010827">
    <property type="entry name" value="BamA/TamA_POTRA"/>
</dbReference>
<evidence type="ECO:0000256" key="1">
    <source>
        <dbReference type="ARBA" id="ARBA00004442"/>
    </source>
</evidence>
<dbReference type="Pfam" id="PF01103">
    <property type="entry name" value="Omp85"/>
    <property type="match status" value="1"/>
</dbReference>
<dbReference type="PANTHER" id="PTHR12815:SF47">
    <property type="entry name" value="TRANSLOCATION AND ASSEMBLY MODULE SUBUNIT TAMA"/>
    <property type="match status" value="1"/>
</dbReference>
<feature type="domain" description="POTRA" evidence="11">
    <location>
        <begin position="238"/>
        <end position="312"/>
    </location>
</feature>
<keyword evidence="6" id="KW-0732">Signal</keyword>